<evidence type="ECO:0000313" key="1">
    <source>
        <dbReference type="EMBL" id="KAK7690137.1"/>
    </source>
</evidence>
<dbReference type="EMBL" id="JASBNA010000007">
    <property type="protein sequence ID" value="KAK7690137.1"/>
    <property type="molecule type" value="Genomic_DNA"/>
</dbReference>
<dbReference type="InterPro" id="IPR032675">
    <property type="entry name" value="LRR_dom_sf"/>
</dbReference>
<accession>A0AAW0GEX1</accession>
<organism evidence="1 2">
    <name type="scientific">Cerrena zonata</name>
    <dbReference type="NCBI Taxonomy" id="2478898"/>
    <lineage>
        <taxon>Eukaryota</taxon>
        <taxon>Fungi</taxon>
        <taxon>Dikarya</taxon>
        <taxon>Basidiomycota</taxon>
        <taxon>Agaricomycotina</taxon>
        <taxon>Agaricomycetes</taxon>
        <taxon>Polyporales</taxon>
        <taxon>Cerrenaceae</taxon>
        <taxon>Cerrena</taxon>
    </lineage>
</organism>
<keyword evidence="2" id="KW-1185">Reference proteome</keyword>
<name>A0AAW0GEX1_9APHY</name>
<protein>
    <recommendedName>
        <fullName evidence="3">F-box domain-containing protein</fullName>
    </recommendedName>
</protein>
<reference evidence="1 2" key="1">
    <citation type="submission" date="2022-09" db="EMBL/GenBank/DDBJ databases">
        <authorList>
            <person name="Palmer J.M."/>
        </authorList>
    </citation>
    <scope>NUCLEOTIDE SEQUENCE [LARGE SCALE GENOMIC DNA]</scope>
    <source>
        <strain evidence="1 2">DSM 7382</strain>
    </source>
</reference>
<dbReference type="AlphaFoldDB" id="A0AAW0GEX1"/>
<evidence type="ECO:0008006" key="3">
    <source>
        <dbReference type="Google" id="ProtNLM"/>
    </source>
</evidence>
<evidence type="ECO:0000313" key="2">
    <source>
        <dbReference type="Proteomes" id="UP001385951"/>
    </source>
</evidence>
<dbReference type="SUPFAM" id="SSF52058">
    <property type="entry name" value="L domain-like"/>
    <property type="match status" value="1"/>
</dbReference>
<dbReference type="Gene3D" id="3.80.10.10">
    <property type="entry name" value="Ribonuclease Inhibitor"/>
    <property type="match status" value="1"/>
</dbReference>
<proteinExistence type="predicted"/>
<dbReference type="Proteomes" id="UP001385951">
    <property type="component" value="Unassembled WGS sequence"/>
</dbReference>
<sequence length="608" mass="70318">MFFGSHRIMLELIPIHLPIPSDFNAEDPPLDEHAINMRIESHDAAIHELQRTIAQHQQAIAFYKGSQNLIRPRINIVLPPEILLEIFFNYTRDVFSDALQLISQSFWFPCIKLMHVCRFWRCLILTSPRMFSFVYMPSRNPDCFLENMQYAAQALLDVTFNEGTIEEWSQLLPHIPHTRRLFLSNVEPVKLEFPISSSLTYLQIYLPRTLDSVLDRLFKSLPNLLELHSNTYTLGEDWTVRMIPPNLKVLDIRHYSSTTSSLSQLIDTIRSFVSLKHLSLSGLQKNYQGETSSSQVRFQPLRRVSFGGIADGCLSILSHMESVDELELVLRNPPSSHFPVIETLVPILKKLIRPCQRRPYTWMLSNQCSMLRAWPESLDQFFVDLPNTQMTNGHHPCQYFIALLYGHESFPRLLGHIHPLFPRLQNLILSFNNEDDLQHAWNFIASLREVISLQINILLKDRMSIDWGMSTWRDMLRGDIPDLDDLRQKEGFSFDPDITSVIDFPLGLYKWSGIGNGHNTDDIPFPSLRTLHVGIESLHEDQGGFEITFLGNLRRTLRMRKSSGLPVEKLTLRFRDGKHIPQTDPRSNRGELYSGVFDDLVDDFVILV</sequence>
<comment type="caution">
    <text evidence="1">The sequence shown here is derived from an EMBL/GenBank/DDBJ whole genome shotgun (WGS) entry which is preliminary data.</text>
</comment>
<gene>
    <name evidence="1" type="ORF">QCA50_006786</name>
</gene>